<evidence type="ECO:0000259" key="2">
    <source>
        <dbReference type="Pfam" id="PF08327"/>
    </source>
</evidence>
<dbReference type="Proteomes" id="UP000474296">
    <property type="component" value="Unassembled WGS sequence"/>
</dbReference>
<feature type="domain" description="Activator of Hsp90 ATPase homologue 1/2-like C-terminal" evidence="2">
    <location>
        <begin position="18"/>
        <end position="138"/>
    </location>
</feature>
<dbReference type="Gene3D" id="3.30.530.20">
    <property type="match status" value="1"/>
</dbReference>
<comment type="caution">
    <text evidence="3">The sequence shown here is derived from an EMBL/GenBank/DDBJ whole genome shotgun (WGS) entry which is preliminary data.</text>
</comment>
<name>A0A6M0CDS0_9FLAO</name>
<gene>
    <name evidence="3" type="ORF">GWK10_02025</name>
</gene>
<evidence type="ECO:0000256" key="1">
    <source>
        <dbReference type="ARBA" id="ARBA00006817"/>
    </source>
</evidence>
<reference evidence="3 4" key="1">
    <citation type="submission" date="2020-01" db="EMBL/GenBank/DDBJ databases">
        <title>Spongiivirga citrea KCTC 32990T.</title>
        <authorList>
            <person name="Wang G."/>
        </authorList>
    </citation>
    <scope>NUCLEOTIDE SEQUENCE [LARGE SCALE GENOMIC DNA]</scope>
    <source>
        <strain evidence="3 4">KCTC 32990</strain>
    </source>
</reference>
<dbReference type="Pfam" id="PF08327">
    <property type="entry name" value="AHSA1"/>
    <property type="match status" value="1"/>
</dbReference>
<evidence type="ECO:0000313" key="4">
    <source>
        <dbReference type="Proteomes" id="UP000474296"/>
    </source>
</evidence>
<dbReference type="AlphaFoldDB" id="A0A6M0CDS0"/>
<dbReference type="InterPro" id="IPR023393">
    <property type="entry name" value="START-like_dom_sf"/>
</dbReference>
<accession>A0A6M0CDS0</accession>
<sequence length="158" mass="18201">MSTQDTPFSEAQMRIRKPASEVFEALVNPEITKNFWFTKGSDRLTVGKEVIWEWEMYNITTKVVAQKIIANKHIQFNWYGGDNFTKVDFDLKELSDNTTFLTAKHYELGVTGSDLIEAIKDSTGAFHIVLIGLKSYLEYGINLRLIEDKFPKEIMDHS</sequence>
<dbReference type="EMBL" id="JAABOQ010000001">
    <property type="protein sequence ID" value="NER15965.1"/>
    <property type="molecule type" value="Genomic_DNA"/>
</dbReference>
<proteinExistence type="inferred from homology"/>
<organism evidence="3 4">
    <name type="scientific">Spongiivirga citrea</name>
    <dbReference type="NCBI Taxonomy" id="1481457"/>
    <lineage>
        <taxon>Bacteria</taxon>
        <taxon>Pseudomonadati</taxon>
        <taxon>Bacteroidota</taxon>
        <taxon>Flavobacteriia</taxon>
        <taxon>Flavobacteriales</taxon>
        <taxon>Flavobacteriaceae</taxon>
        <taxon>Spongiivirga</taxon>
    </lineage>
</organism>
<keyword evidence="4" id="KW-1185">Reference proteome</keyword>
<dbReference type="SUPFAM" id="SSF55961">
    <property type="entry name" value="Bet v1-like"/>
    <property type="match status" value="1"/>
</dbReference>
<evidence type="ECO:0000313" key="3">
    <source>
        <dbReference type="EMBL" id="NER15965.1"/>
    </source>
</evidence>
<dbReference type="InterPro" id="IPR013538">
    <property type="entry name" value="ASHA1/2-like_C"/>
</dbReference>
<protein>
    <submittedName>
        <fullName evidence="3">Polyketide cyclase</fullName>
    </submittedName>
</protein>
<dbReference type="RefSeq" id="WP_164029226.1">
    <property type="nucleotide sequence ID" value="NZ_JAABOQ010000001.1"/>
</dbReference>
<comment type="similarity">
    <text evidence="1">Belongs to the AHA1 family.</text>
</comment>